<dbReference type="Pfam" id="PF06776">
    <property type="entry name" value="IalB"/>
    <property type="match status" value="1"/>
</dbReference>
<protein>
    <submittedName>
        <fullName evidence="3">Invasion protein IalB</fullName>
    </submittedName>
</protein>
<feature type="signal peptide" evidence="2">
    <location>
        <begin position="1"/>
        <end position="26"/>
    </location>
</feature>
<organism evidence="3 4">
    <name type="scientific">Bradyrhizobium huanghuaihaiense</name>
    <dbReference type="NCBI Taxonomy" id="990078"/>
    <lineage>
        <taxon>Bacteria</taxon>
        <taxon>Pseudomonadati</taxon>
        <taxon>Pseudomonadota</taxon>
        <taxon>Alphaproteobacteria</taxon>
        <taxon>Hyphomicrobiales</taxon>
        <taxon>Nitrobacteraceae</taxon>
        <taxon>Bradyrhizobium</taxon>
    </lineage>
</organism>
<feature type="chain" id="PRO_5022238818" evidence="2">
    <location>
        <begin position="27"/>
        <end position="194"/>
    </location>
</feature>
<proteinExistence type="predicted"/>
<gene>
    <name evidence="3" type="ORF">IQ16_04025</name>
</gene>
<feature type="region of interest" description="Disordered" evidence="1">
    <location>
        <begin position="27"/>
        <end position="46"/>
    </location>
</feature>
<accession>A0A562RIB2</accession>
<dbReference type="Proteomes" id="UP000316291">
    <property type="component" value="Unassembled WGS sequence"/>
</dbReference>
<name>A0A562RIB2_9BRAD</name>
<dbReference type="EMBL" id="VLLA01000009">
    <property type="protein sequence ID" value="TWI68832.1"/>
    <property type="molecule type" value="Genomic_DNA"/>
</dbReference>
<evidence type="ECO:0000313" key="3">
    <source>
        <dbReference type="EMBL" id="TWI68832.1"/>
    </source>
</evidence>
<keyword evidence="4" id="KW-1185">Reference proteome</keyword>
<dbReference type="InterPro" id="IPR010642">
    <property type="entry name" value="Invasion_prot_B"/>
</dbReference>
<evidence type="ECO:0000313" key="4">
    <source>
        <dbReference type="Proteomes" id="UP000316291"/>
    </source>
</evidence>
<reference evidence="3 4" key="1">
    <citation type="journal article" date="2015" name="Stand. Genomic Sci.">
        <title>Genomic Encyclopedia of Bacterial and Archaeal Type Strains, Phase III: the genomes of soil and plant-associated and newly described type strains.</title>
        <authorList>
            <person name="Whitman W.B."/>
            <person name="Woyke T."/>
            <person name="Klenk H.P."/>
            <person name="Zhou Y."/>
            <person name="Lilburn T.G."/>
            <person name="Beck B.J."/>
            <person name="De Vos P."/>
            <person name="Vandamme P."/>
            <person name="Eisen J.A."/>
            <person name="Garrity G."/>
            <person name="Hugenholtz P."/>
            <person name="Kyrpides N.C."/>
        </authorList>
    </citation>
    <scope>NUCLEOTIDE SEQUENCE [LARGE SCALE GENOMIC DNA]</scope>
    <source>
        <strain evidence="3 4">CGMCC 1.10948</strain>
    </source>
</reference>
<dbReference type="AlphaFoldDB" id="A0A562RIB2"/>
<evidence type="ECO:0000256" key="2">
    <source>
        <dbReference type="SAM" id="SignalP"/>
    </source>
</evidence>
<sequence>MFTIRDHLCGVLVGALVGLATYPAVASPKAAPADKPPEVATRGQREAKDISYGDWQKFCFKAGGAPMLCRTTITGTFPTGQVAVRVDLIEREGTPTARLQLFVPVGMYLQRQPKLSLDPGSSFSVPYSWCLTNICIAADVVPSGIVEEMESAKTMALEVVDSNLLALTTLVPLAQFGTVHKGAPTKMLEQYVDE</sequence>
<dbReference type="Gene3D" id="2.60.40.1880">
    <property type="entry name" value="Invasion associated locus B (IalB) protein"/>
    <property type="match status" value="1"/>
</dbReference>
<comment type="caution">
    <text evidence="3">The sequence shown here is derived from an EMBL/GenBank/DDBJ whole genome shotgun (WGS) entry which is preliminary data.</text>
</comment>
<dbReference type="RefSeq" id="WP_018641905.1">
    <property type="nucleotide sequence ID" value="NZ_VLLA01000009.1"/>
</dbReference>
<dbReference type="OrthoDB" id="8017994at2"/>
<evidence type="ECO:0000256" key="1">
    <source>
        <dbReference type="SAM" id="MobiDB-lite"/>
    </source>
</evidence>
<dbReference type="InterPro" id="IPR038696">
    <property type="entry name" value="IalB_sf"/>
</dbReference>
<keyword evidence="2" id="KW-0732">Signal</keyword>